<evidence type="ECO:0000256" key="1">
    <source>
        <dbReference type="ARBA" id="ARBA00022448"/>
    </source>
</evidence>
<dbReference type="Gene3D" id="3.40.50.300">
    <property type="entry name" value="P-loop containing nucleotide triphosphate hydrolases"/>
    <property type="match status" value="1"/>
</dbReference>
<dbReference type="EMBL" id="BAAAEI010000031">
    <property type="protein sequence ID" value="GAA0376143.1"/>
    <property type="molecule type" value="Genomic_DNA"/>
</dbReference>
<keyword evidence="1" id="KW-0813">Transport</keyword>
<protein>
    <submittedName>
        <fullName evidence="5">ABC transporter ATP-binding protein</fullName>
    </submittedName>
</protein>
<evidence type="ECO:0000313" key="6">
    <source>
        <dbReference type="Proteomes" id="UP001501757"/>
    </source>
</evidence>
<dbReference type="SMART" id="SM00382">
    <property type="entry name" value="AAA"/>
    <property type="match status" value="1"/>
</dbReference>
<dbReference type="Pfam" id="PF00005">
    <property type="entry name" value="ABC_tran"/>
    <property type="match status" value="1"/>
</dbReference>
<dbReference type="InterPro" id="IPR017871">
    <property type="entry name" value="ABC_transporter-like_CS"/>
</dbReference>
<sequence length="223" mass="24755">METPLIQIHNLSFRYPKASQDVLNNIELQINQGDYLAIVGTSGSGKSTLLSILGLINPPSQGQYRILGKDTTRLTARSVAQLKNREIGFVFQNFNLLSHLKVCDNVALPLSYNPQIRRRDYRQKVQAALSAVGMQDYARRYPDELSGGQQQRVAIARALVNEPSLILADEPTGNLDSATSEQIFALLQSLNQQGKTICLITHDMDYARQAKRLCRIQDGALSA</sequence>
<dbReference type="PANTHER" id="PTHR24220:SF86">
    <property type="entry name" value="ABC TRANSPORTER ABCH.1"/>
    <property type="match status" value="1"/>
</dbReference>
<keyword evidence="3 5" id="KW-0067">ATP-binding</keyword>
<dbReference type="InterPro" id="IPR003593">
    <property type="entry name" value="AAA+_ATPase"/>
</dbReference>
<reference evidence="6" key="1">
    <citation type="journal article" date="2019" name="Int. J. Syst. Evol. Microbiol.">
        <title>The Global Catalogue of Microorganisms (GCM) 10K type strain sequencing project: providing services to taxonomists for standard genome sequencing and annotation.</title>
        <authorList>
            <consortium name="The Broad Institute Genomics Platform"/>
            <consortium name="The Broad Institute Genome Sequencing Center for Infectious Disease"/>
            <person name="Wu L."/>
            <person name="Ma J."/>
        </authorList>
    </citation>
    <scope>NUCLEOTIDE SEQUENCE [LARGE SCALE GENOMIC DNA]</scope>
    <source>
        <strain evidence="6">JCM 13378</strain>
    </source>
</reference>
<feature type="domain" description="ABC transporter" evidence="4">
    <location>
        <begin position="6"/>
        <end position="223"/>
    </location>
</feature>
<dbReference type="InterPro" id="IPR003439">
    <property type="entry name" value="ABC_transporter-like_ATP-bd"/>
</dbReference>
<dbReference type="Proteomes" id="UP001501757">
    <property type="component" value="Unassembled WGS sequence"/>
</dbReference>
<dbReference type="InterPro" id="IPR017911">
    <property type="entry name" value="MacB-like_ATP-bd"/>
</dbReference>
<keyword evidence="6" id="KW-1185">Reference proteome</keyword>
<organism evidence="5 6">
    <name type="scientific">Bowmanella denitrificans</name>
    <dbReference type="NCBI Taxonomy" id="366582"/>
    <lineage>
        <taxon>Bacteria</taxon>
        <taxon>Pseudomonadati</taxon>
        <taxon>Pseudomonadota</taxon>
        <taxon>Gammaproteobacteria</taxon>
        <taxon>Alteromonadales</taxon>
        <taxon>Alteromonadaceae</taxon>
        <taxon>Bowmanella</taxon>
    </lineage>
</organism>
<keyword evidence="2" id="KW-0547">Nucleotide-binding</keyword>
<accession>A0ABP3HQL3</accession>
<dbReference type="PROSITE" id="PS50893">
    <property type="entry name" value="ABC_TRANSPORTER_2"/>
    <property type="match status" value="1"/>
</dbReference>
<evidence type="ECO:0000256" key="3">
    <source>
        <dbReference type="ARBA" id="ARBA00022840"/>
    </source>
</evidence>
<dbReference type="InterPro" id="IPR015854">
    <property type="entry name" value="ABC_transpr_LolD-like"/>
</dbReference>
<gene>
    <name evidence="5" type="ORF">GCM10009092_45440</name>
</gene>
<dbReference type="GO" id="GO:0005524">
    <property type="term" value="F:ATP binding"/>
    <property type="evidence" value="ECO:0007669"/>
    <property type="project" value="UniProtKB-KW"/>
</dbReference>
<proteinExistence type="predicted"/>
<evidence type="ECO:0000259" key="4">
    <source>
        <dbReference type="PROSITE" id="PS50893"/>
    </source>
</evidence>
<dbReference type="PROSITE" id="PS00211">
    <property type="entry name" value="ABC_TRANSPORTER_1"/>
    <property type="match status" value="1"/>
</dbReference>
<dbReference type="PANTHER" id="PTHR24220">
    <property type="entry name" value="IMPORT ATP-BINDING PROTEIN"/>
    <property type="match status" value="1"/>
</dbReference>
<dbReference type="RefSeq" id="WP_343847648.1">
    <property type="nucleotide sequence ID" value="NZ_BAAAEI010000031.1"/>
</dbReference>
<dbReference type="SUPFAM" id="SSF52540">
    <property type="entry name" value="P-loop containing nucleoside triphosphate hydrolases"/>
    <property type="match status" value="1"/>
</dbReference>
<dbReference type="CDD" id="cd03255">
    <property type="entry name" value="ABC_MJ0796_LolCDE_FtsE"/>
    <property type="match status" value="1"/>
</dbReference>
<dbReference type="InterPro" id="IPR027417">
    <property type="entry name" value="P-loop_NTPase"/>
</dbReference>
<name>A0ABP3HQL3_9ALTE</name>
<evidence type="ECO:0000313" key="5">
    <source>
        <dbReference type="EMBL" id="GAA0376143.1"/>
    </source>
</evidence>
<comment type="caution">
    <text evidence="5">The sequence shown here is derived from an EMBL/GenBank/DDBJ whole genome shotgun (WGS) entry which is preliminary data.</text>
</comment>
<evidence type="ECO:0000256" key="2">
    <source>
        <dbReference type="ARBA" id="ARBA00022741"/>
    </source>
</evidence>